<dbReference type="AlphaFoldDB" id="A7NQH0"/>
<keyword evidence="2" id="KW-0808">Transferase</keyword>
<dbReference type="Proteomes" id="UP000000263">
    <property type="component" value="Chromosome"/>
</dbReference>
<dbReference type="STRING" id="383372.Rcas_3777"/>
<evidence type="ECO:0000313" key="3">
    <source>
        <dbReference type="Proteomes" id="UP000000263"/>
    </source>
</evidence>
<dbReference type="EMBL" id="CP000804">
    <property type="protein sequence ID" value="ABU59816.1"/>
    <property type="molecule type" value="Genomic_DNA"/>
</dbReference>
<dbReference type="SUPFAM" id="SSF53271">
    <property type="entry name" value="PRTase-like"/>
    <property type="match status" value="1"/>
</dbReference>
<name>A7NQH0_ROSCS</name>
<evidence type="ECO:0000259" key="1">
    <source>
        <dbReference type="Pfam" id="PF00156"/>
    </source>
</evidence>
<dbReference type="InterPro" id="IPR029057">
    <property type="entry name" value="PRTase-like"/>
</dbReference>
<reference evidence="2 3" key="1">
    <citation type="submission" date="2007-08" db="EMBL/GenBank/DDBJ databases">
        <title>Complete sequence of Roseiflexus castenholzii DSM 13941.</title>
        <authorList>
            <consortium name="US DOE Joint Genome Institute"/>
            <person name="Copeland A."/>
            <person name="Lucas S."/>
            <person name="Lapidus A."/>
            <person name="Barry K."/>
            <person name="Glavina del Rio T."/>
            <person name="Dalin E."/>
            <person name="Tice H."/>
            <person name="Pitluck S."/>
            <person name="Thompson L.S."/>
            <person name="Brettin T."/>
            <person name="Bruce D."/>
            <person name="Detter J.C."/>
            <person name="Han C."/>
            <person name="Tapia R."/>
            <person name="Schmutz J."/>
            <person name="Larimer F."/>
            <person name="Land M."/>
            <person name="Hauser L."/>
            <person name="Kyrpides N."/>
            <person name="Mikhailova N."/>
            <person name="Bryant D.A."/>
            <person name="Hanada S."/>
            <person name="Tsukatani Y."/>
            <person name="Richardson P."/>
        </authorList>
    </citation>
    <scope>NUCLEOTIDE SEQUENCE [LARGE SCALE GENOMIC DNA]</scope>
    <source>
        <strain evidence="3">DSM 13941 / HLO8</strain>
    </source>
</reference>
<protein>
    <submittedName>
        <fullName evidence="2">Phosphoribosyltransferase-like protein</fullName>
    </submittedName>
</protein>
<keyword evidence="2" id="KW-0328">Glycosyltransferase</keyword>
<dbReference type="CDD" id="cd06223">
    <property type="entry name" value="PRTases_typeI"/>
    <property type="match status" value="1"/>
</dbReference>
<dbReference type="InterPro" id="IPR000836">
    <property type="entry name" value="PRTase_dom"/>
</dbReference>
<dbReference type="Gene3D" id="3.40.50.2020">
    <property type="match status" value="1"/>
</dbReference>
<organism evidence="2 3">
    <name type="scientific">Roseiflexus castenholzii (strain DSM 13941 / HLO8)</name>
    <dbReference type="NCBI Taxonomy" id="383372"/>
    <lineage>
        <taxon>Bacteria</taxon>
        <taxon>Bacillati</taxon>
        <taxon>Chloroflexota</taxon>
        <taxon>Chloroflexia</taxon>
        <taxon>Chloroflexales</taxon>
        <taxon>Roseiflexineae</taxon>
        <taxon>Roseiflexaceae</taxon>
        <taxon>Roseiflexus</taxon>
    </lineage>
</organism>
<gene>
    <name evidence="2" type="ordered locus">Rcas_3777</name>
</gene>
<dbReference type="KEGG" id="rca:Rcas_3777"/>
<keyword evidence="3" id="KW-1185">Reference proteome</keyword>
<evidence type="ECO:0000313" key="2">
    <source>
        <dbReference type="EMBL" id="ABU59816.1"/>
    </source>
</evidence>
<dbReference type="HOGENOM" id="CLU_083583_0_0_0"/>
<dbReference type="Pfam" id="PF00156">
    <property type="entry name" value="Pribosyltran"/>
    <property type="match status" value="1"/>
</dbReference>
<dbReference type="eggNOG" id="COG1926">
    <property type="taxonomic scope" value="Bacteria"/>
</dbReference>
<dbReference type="Gene3D" id="3.30.1310.20">
    <property type="entry name" value="PRTase-like"/>
    <property type="match status" value="1"/>
</dbReference>
<dbReference type="GO" id="GO:0016757">
    <property type="term" value="F:glycosyltransferase activity"/>
    <property type="evidence" value="ECO:0007669"/>
    <property type="project" value="UniProtKB-KW"/>
</dbReference>
<proteinExistence type="predicted"/>
<sequence>MMKPPVIEPIYGVPLIGCDDRYEDRAAAGRRLASLLGRFRGTHAVVLAIPPGGVAVGGEFARSLRLQVDVIVTREFRVRGNPAVAAGAVSESGGLCLNGAILRVPGVTPAMLWDMVRAEQAMLPKLITLYRHGRPLPFDIRRPVILVDDGLRSGLSQLAALQALRRYHPVACLLATPHAHEHILRMIRPWADEVIALNLHAHSPANTVDGWQMPLSDEDAAILLERYRLHVVP</sequence>
<accession>A7NQH0</accession>
<feature type="domain" description="Phosphoribosyltransferase" evidence="1">
    <location>
        <begin position="29"/>
        <end position="184"/>
    </location>
</feature>